<gene>
    <name evidence="2" type="ORF">NDU88_003461</name>
</gene>
<keyword evidence="3" id="KW-1185">Reference proteome</keyword>
<evidence type="ECO:0000256" key="1">
    <source>
        <dbReference type="SAM" id="MobiDB-lite"/>
    </source>
</evidence>
<dbReference type="EMBL" id="JANPWB010000007">
    <property type="protein sequence ID" value="KAJ1171600.1"/>
    <property type="molecule type" value="Genomic_DNA"/>
</dbReference>
<accession>A0AAV7T5V6</accession>
<feature type="region of interest" description="Disordered" evidence="1">
    <location>
        <begin position="78"/>
        <end position="140"/>
    </location>
</feature>
<evidence type="ECO:0000313" key="2">
    <source>
        <dbReference type="EMBL" id="KAJ1171600.1"/>
    </source>
</evidence>
<comment type="caution">
    <text evidence="2">The sequence shown here is derived from an EMBL/GenBank/DDBJ whole genome shotgun (WGS) entry which is preliminary data.</text>
</comment>
<reference evidence="2" key="1">
    <citation type="journal article" date="2022" name="bioRxiv">
        <title>Sequencing and chromosome-scale assembly of the giantPleurodeles waltlgenome.</title>
        <authorList>
            <person name="Brown T."/>
            <person name="Elewa A."/>
            <person name="Iarovenko S."/>
            <person name="Subramanian E."/>
            <person name="Araus A.J."/>
            <person name="Petzold A."/>
            <person name="Susuki M."/>
            <person name="Suzuki K.-i.T."/>
            <person name="Hayashi T."/>
            <person name="Toyoda A."/>
            <person name="Oliveira C."/>
            <person name="Osipova E."/>
            <person name="Leigh N.D."/>
            <person name="Simon A."/>
            <person name="Yun M.H."/>
        </authorList>
    </citation>
    <scope>NUCLEOTIDE SEQUENCE</scope>
    <source>
        <strain evidence="2">20211129_DDA</strain>
        <tissue evidence="2">Liver</tissue>
    </source>
</reference>
<proteinExistence type="predicted"/>
<evidence type="ECO:0000313" key="3">
    <source>
        <dbReference type="Proteomes" id="UP001066276"/>
    </source>
</evidence>
<name>A0AAV7T5V6_PLEWA</name>
<dbReference type="AlphaFoldDB" id="A0AAV7T5V6"/>
<organism evidence="2 3">
    <name type="scientific">Pleurodeles waltl</name>
    <name type="common">Iberian ribbed newt</name>
    <dbReference type="NCBI Taxonomy" id="8319"/>
    <lineage>
        <taxon>Eukaryota</taxon>
        <taxon>Metazoa</taxon>
        <taxon>Chordata</taxon>
        <taxon>Craniata</taxon>
        <taxon>Vertebrata</taxon>
        <taxon>Euteleostomi</taxon>
        <taxon>Amphibia</taxon>
        <taxon>Batrachia</taxon>
        <taxon>Caudata</taxon>
        <taxon>Salamandroidea</taxon>
        <taxon>Salamandridae</taxon>
        <taxon>Pleurodelinae</taxon>
        <taxon>Pleurodeles</taxon>
    </lineage>
</organism>
<feature type="compositionally biased region" description="Gly residues" evidence="1">
    <location>
        <begin position="131"/>
        <end position="140"/>
    </location>
</feature>
<protein>
    <submittedName>
        <fullName evidence="2">Uncharacterized protein</fullName>
    </submittedName>
</protein>
<sequence>MGHRDQAGTAYFIVDLPSGPDASLCSYCGAPYPTAALRGGHRSSSAILADTVGPSPQVQACRHALALLDPGEPLKRALASSKPWAPAATEAAEPRWRLGSPGPRFGVGLLTRPPQLPATRTPPSRYAEVRGLGGKKGGLH</sequence>
<dbReference type="Proteomes" id="UP001066276">
    <property type="component" value="Chromosome 4_1"/>
</dbReference>